<keyword evidence="2" id="KW-1185">Reference proteome</keyword>
<proteinExistence type="predicted"/>
<sequence length="145" mass="16910">MVRNYIRKIDSVEYPPGHIVFTDLQENLLVKYLNRSSDTKHGLTTRDTRKWAHDYARKLQLKCPENFSTNLTAEGKDWLAGFLNKVTLTEGQNFDLPKFSCLTDGENELLLCWKSFNLSQKLRQGFQLDNQVAKEKRQSSLKKKQ</sequence>
<gene>
    <name evidence="1" type="ORF">DAPPUDRAFT_318817</name>
</gene>
<dbReference type="PhylomeDB" id="E9GJR3"/>
<evidence type="ECO:0008006" key="3">
    <source>
        <dbReference type="Google" id="ProtNLM"/>
    </source>
</evidence>
<dbReference type="EMBL" id="GL732548">
    <property type="protein sequence ID" value="EFX80155.1"/>
    <property type="molecule type" value="Genomic_DNA"/>
</dbReference>
<evidence type="ECO:0000313" key="1">
    <source>
        <dbReference type="EMBL" id="EFX80155.1"/>
    </source>
</evidence>
<dbReference type="Proteomes" id="UP000000305">
    <property type="component" value="Unassembled WGS sequence"/>
</dbReference>
<dbReference type="AlphaFoldDB" id="E9GJR3"/>
<accession>E9GJR3</accession>
<organism evidence="1 2">
    <name type="scientific">Daphnia pulex</name>
    <name type="common">Water flea</name>
    <dbReference type="NCBI Taxonomy" id="6669"/>
    <lineage>
        <taxon>Eukaryota</taxon>
        <taxon>Metazoa</taxon>
        <taxon>Ecdysozoa</taxon>
        <taxon>Arthropoda</taxon>
        <taxon>Crustacea</taxon>
        <taxon>Branchiopoda</taxon>
        <taxon>Diplostraca</taxon>
        <taxon>Cladocera</taxon>
        <taxon>Anomopoda</taxon>
        <taxon>Daphniidae</taxon>
        <taxon>Daphnia</taxon>
    </lineage>
</organism>
<dbReference type="InParanoid" id="E9GJR3"/>
<evidence type="ECO:0000313" key="2">
    <source>
        <dbReference type="Proteomes" id="UP000000305"/>
    </source>
</evidence>
<dbReference type="HOGENOM" id="CLU_1788788_0_0_1"/>
<dbReference type="KEGG" id="dpx:DAPPUDRAFT_318817"/>
<protein>
    <recommendedName>
        <fullName evidence="3">HTH CENPB-type domain-containing protein</fullName>
    </recommendedName>
</protein>
<dbReference type="OrthoDB" id="4327074at2759"/>
<name>E9GJR3_DAPPU</name>
<reference evidence="1 2" key="1">
    <citation type="journal article" date="2011" name="Science">
        <title>The ecoresponsive genome of Daphnia pulex.</title>
        <authorList>
            <person name="Colbourne J.K."/>
            <person name="Pfrender M.E."/>
            <person name="Gilbert D."/>
            <person name="Thomas W.K."/>
            <person name="Tucker A."/>
            <person name="Oakley T.H."/>
            <person name="Tokishita S."/>
            <person name="Aerts A."/>
            <person name="Arnold G.J."/>
            <person name="Basu M.K."/>
            <person name="Bauer D.J."/>
            <person name="Caceres C.E."/>
            <person name="Carmel L."/>
            <person name="Casola C."/>
            <person name="Choi J.H."/>
            <person name="Detter J.C."/>
            <person name="Dong Q."/>
            <person name="Dusheyko S."/>
            <person name="Eads B.D."/>
            <person name="Frohlich T."/>
            <person name="Geiler-Samerotte K.A."/>
            <person name="Gerlach D."/>
            <person name="Hatcher P."/>
            <person name="Jogdeo S."/>
            <person name="Krijgsveld J."/>
            <person name="Kriventseva E.V."/>
            <person name="Kultz D."/>
            <person name="Laforsch C."/>
            <person name="Lindquist E."/>
            <person name="Lopez J."/>
            <person name="Manak J.R."/>
            <person name="Muller J."/>
            <person name="Pangilinan J."/>
            <person name="Patwardhan R.P."/>
            <person name="Pitluck S."/>
            <person name="Pritham E.J."/>
            <person name="Rechtsteiner A."/>
            <person name="Rho M."/>
            <person name="Rogozin I.B."/>
            <person name="Sakarya O."/>
            <person name="Salamov A."/>
            <person name="Schaack S."/>
            <person name="Shapiro H."/>
            <person name="Shiga Y."/>
            <person name="Skalitzky C."/>
            <person name="Smith Z."/>
            <person name="Souvorov A."/>
            <person name="Sung W."/>
            <person name="Tang Z."/>
            <person name="Tsuchiya D."/>
            <person name="Tu H."/>
            <person name="Vos H."/>
            <person name="Wang M."/>
            <person name="Wolf Y.I."/>
            <person name="Yamagata H."/>
            <person name="Yamada T."/>
            <person name="Ye Y."/>
            <person name="Shaw J.R."/>
            <person name="Andrews J."/>
            <person name="Crease T.J."/>
            <person name="Tang H."/>
            <person name="Lucas S.M."/>
            <person name="Robertson H.M."/>
            <person name="Bork P."/>
            <person name="Koonin E.V."/>
            <person name="Zdobnov E.M."/>
            <person name="Grigoriev I.V."/>
            <person name="Lynch M."/>
            <person name="Boore J.L."/>
        </authorList>
    </citation>
    <scope>NUCLEOTIDE SEQUENCE [LARGE SCALE GENOMIC DNA]</scope>
</reference>